<dbReference type="CDD" id="cd08024">
    <property type="entry name" value="GH16_CCF"/>
    <property type="match status" value="1"/>
</dbReference>
<dbReference type="PROSITE" id="PS51762">
    <property type="entry name" value="GH16_2"/>
    <property type="match status" value="1"/>
</dbReference>
<feature type="region of interest" description="Disordered" evidence="2">
    <location>
        <begin position="59"/>
        <end position="80"/>
    </location>
</feature>
<feature type="region of interest" description="Disordered" evidence="2">
    <location>
        <begin position="1"/>
        <end position="35"/>
    </location>
</feature>
<dbReference type="InterPro" id="IPR050546">
    <property type="entry name" value="Glycosyl_Hydrlase_16"/>
</dbReference>
<feature type="compositionally biased region" description="Polar residues" evidence="2">
    <location>
        <begin position="59"/>
        <end position="70"/>
    </location>
</feature>
<accession>A0A0D7AMZ2</accession>
<dbReference type="Pfam" id="PF00722">
    <property type="entry name" value="Glyco_hydro_16"/>
    <property type="match status" value="1"/>
</dbReference>
<dbReference type="SUPFAM" id="SSF49899">
    <property type="entry name" value="Concanavalin A-like lectins/glucanases"/>
    <property type="match status" value="1"/>
</dbReference>
<dbReference type="PANTHER" id="PTHR10963">
    <property type="entry name" value="GLYCOSYL HYDROLASE-RELATED"/>
    <property type="match status" value="1"/>
</dbReference>
<evidence type="ECO:0000313" key="4">
    <source>
        <dbReference type="EMBL" id="KIY53210.1"/>
    </source>
</evidence>
<dbReference type="OrthoDB" id="4781at2759"/>
<dbReference type="InterPro" id="IPR013320">
    <property type="entry name" value="ConA-like_dom_sf"/>
</dbReference>
<dbReference type="Proteomes" id="UP000054144">
    <property type="component" value="Unassembled WGS sequence"/>
</dbReference>
<reference evidence="4 5" key="1">
    <citation type="journal article" date="2015" name="Fungal Genet. Biol.">
        <title>Evolution of novel wood decay mechanisms in Agaricales revealed by the genome sequences of Fistulina hepatica and Cylindrobasidium torrendii.</title>
        <authorList>
            <person name="Floudas D."/>
            <person name="Held B.W."/>
            <person name="Riley R."/>
            <person name="Nagy L.G."/>
            <person name="Koehler G."/>
            <person name="Ransdell A.S."/>
            <person name="Younus H."/>
            <person name="Chow J."/>
            <person name="Chiniquy J."/>
            <person name="Lipzen A."/>
            <person name="Tritt A."/>
            <person name="Sun H."/>
            <person name="Haridas S."/>
            <person name="LaButti K."/>
            <person name="Ohm R.A."/>
            <person name="Kues U."/>
            <person name="Blanchette R.A."/>
            <person name="Grigoriev I.V."/>
            <person name="Minto R.E."/>
            <person name="Hibbett D.S."/>
        </authorList>
    </citation>
    <scope>NUCLEOTIDE SEQUENCE [LARGE SCALE GENOMIC DNA]</scope>
    <source>
        <strain evidence="4 5">ATCC 64428</strain>
    </source>
</reference>
<dbReference type="EMBL" id="KN881627">
    <property type="protein sequence ID" value="KIY53210.1"/>
    <property type="molecule type" value="Genomic_DNA"/>
</dbReference>
<name>A0A0D7AMZ2_9AGAR</name>
<dbReference type="AlphaFoldDB" id="A0A0D7AMZ2"/>
<evidence type="ECO:0000259" key="3">
    <source>
        <dbReference type="PROSITE" id="PS51762"/>
    </source>
</evidence>
<keyword evidence="4" id="KW-0378">Hydrolase</keyword>
<feature type="compositionally biased region" description="Polar residues" evidence="2">
    <location>
        <begin position="24"/>
        <end position="33"/>
    </location>
</feature>
<dbReference type="Gene3D" id="2.60.120.200">
    <property type="match status" value="1"/>
</dbReference>
<proteinExistence type="inferred from homology"/>
<keyword evidence="5" id="KW-1185">Reference proteome</keyword>
<dbReference type="InterPro" id="IPR000757">
    <property type="entry name" value="Beta-glucanase-like"/>
</dbReference>
<dbReference type="GO" id="GO:0004553">
    <property type="term" value="F:hydrolase activity, hydrolyzing O-glycosyl compounds"/>
    <property type="evidence" value="ECO:0007669"/>
    <property type="project" value="InterPro"/>
</dbReference>
<feature type="domain" description="GH16" evidence="3">
    <location>
        <begin position="183"/>
        <end position="476"/>
    </location>
</feature>
<evidence type="ECO:0000313" key="5">
    <source>
        <dbReference type="Proteomes" id="UP000054144"/>
    </source>
</evidence>
<comment type="similarity">
    <text evidence="1">Belongs to the glycosyl hydrolase 16 family.</text>
</comment>
<dbReference type="PANTHER" id="PTHR10963:SF55">
    <property type="entry name" value="GLYCOSIDE HYDROLASE FAMILY 16 PROTEIN"/>
    <property type="match status" value="1"/>
</dbReference>
<evidence type="ECO:0000256" key="1">
    <source>
        <dbReference type="ARBA" id="ARBA00006865"/>
    </source>
</evidence>
<organism evidence="4 5">
    <name type="scientific">Fistulina hepatica ATCC 64428</name>
    <dbReference type="NCBI Taxonomy" id="1128425"/>
    <lineage>
        <taxon>Eukaryota</taxon>
        <taxon>Fungi</taxon>
        <taxon>Dikarya</taxon>
        <taxon>Basidiomycota</taxon>
        <taxon>Agaricomycotina</taxon>
        <taxon>Agaricomycetes</taxon>
        <taxon>Agaricomycetidae</taxon>
        <taxon>Agaricales</taxon>
        <taxon>Fistulinaceae</taxon>
        <taxon>Fistulina</taxon>
    </lineage>
</organism>
<protein>
    <submittedName>
        <fullName evidence="4">Glycoside hydrolase family 16 protein</fullName>
    </submittedName>
</protein>
<evidence type="ECO:0000256" key="2">
    <source>
        <dbReference type="SAM" id="MobiDB-lite"/>
    </source>
</evidence>
<sequence length="480" mass="53266">MRPPSLGDPAGQTVEGHRSGRGQGSTSTHSLSIPGSPLVFRNTFASPPTRPISVSIQAEPTGIRSRQTFRSAPRPRSTMMSDADVIEKPWTTKGEPFSRIAYLITYSVACLGIAAGAIRCYFGWKSVNLITGNLCLVLDESFANGGDGLFGENATFFREVDMSGFGNGEFEMTTNSSNNSFVRDGMLYIYPTLTSDEIGSDAIFNGYTYNITGCTEAYWTACSAVSNSTSGTVINPIQSARLTTRYSASIRYGRVEVRAKIPKGEWLWPAIWMMPVDSVYGAWPASGEIDIMEARGNGIRYEYQGRNYVRGTLNWGPTSTLNSGWRTYGYWQSRPKTYDEGFHIFSLEWTEDFIRIYVDTRLHAMLDLTIGESFWDRGDYATTYQNGSETVALTDPWVNGTKAAPFDQEFYLILDVGVGGTNGWFPDGDGKPWIDASTTAMRSFAEAQDKWYPTWPTGDDRALIIDYVKMWQLSSDACSV</sequence>
<dbReference type="GO" id="GO:0005975">
    <property type="term" value="P:carbohydrate metabolic process"/>
    <property type="evidence" value="ECO:0007669"/>
    <property type="project" value="InterPro"/>
</dbReference>
<gene>
    <name evidence="4" type="ORF">FISHEDRAFT_33767</name>
</gene>